<dbReference type="GO" id="GO:0022627">
    <property type="term" value="C:cytosolic small ribosomal subunit"/>
    <property type="evidence" value="ECO:0007669"/>
    <property type="project" value="TreeGrafter"/>
</dbReference>
<dbReference type="PROSITE" id="PS50126">
    <property type="entry name" value="S1"/>
    <property type="match status" value="6"/>
</dbReference>
<dbReference type="CDD" id="cd05688">
    <property type="entry name" value="S1_RPS1_repeat_ec3"/>
    <property type="match status" value="1"/>
</dbReference>
<proteinExistence type="inferred from homology"/>
<dbReference type="InterPro" id="IPR012340">
    <property type="entry name" value="NA-bd_OB-fold"/>
</dbReference>
<evidence type="ECO:0000256" key="3">
    <source>
        <dbReference type="ARBA" id="ARBA00023274"/>
    </source>
</evidence>
<feature type="domain" description="S1 motif" evidence="5">
    <location>
        <begin position="154"/>
        <end position="220"/>
    </location>
</feature>
<gene>
    <name evidence="6" type="ORF">FEF65_10205</name>
</gene>
<dbReference type="GO" id="GO:0003735">
    <property type="term" value="F:structural constituent of ribosome"/>
    <property type="evidence" value="ECO:0007669"/>
    <property type="project" value="TreeGrafter"/>
</dbReference>
<feature type="domain" description="S1 motif" evidence="5">
    <location>
        <begin position="413"/>
        <end position="483"/>
    </location>
</feature>
<dbReference type="GO" id="GO:0006412">
    <property type="term" value="P:translation"/>
    <property type="evidence" value="ECO:0007669"/>
    <property type="project" value="TreeGrafter"/>
</dbReference>
<dbReference type="SMART" id="SM00316">
    <property type="entry name" value="S1"/>
    <property type="match status" value="6"/>
</dbReference>
<dbReference type="RefSeq" id="WP_138239706.1">
    <property type="nucleotide sequence ID" value="NZ_VBRY01000009.1"/>
</dbReference>
<dbReference type="PRINTS" id="PR00681">
    <property type="entry name" value="RIBOSOMALS1"/>
</dbReference>
<dbReference type="InterPro" id="IPR050437">
    <property type="entry name" value="Ribos_protein_bS1-like"/>
</dbReference>
<feature type="domain" description="S1 motif" evidence="5">
    <location>
        <begin position="241"/>
        <end position="309"/>
    </location>
</feature>
<sequence length="603" mass="64584">MSEAEKLNKDLEAAAAATEIVAANEGSAGTGVAEAVDTAVAESAVAAPAVEEESFQQLFEASLKEQSEIRRGEMFKAVVVGVNADVVVLDVGTKAEGAVPLSEFEQAGLPVPSVGDEIEALVQSVGGSAGVRLSVLAARQREAWSVLEAAQANETTVEGVVTAETKGGFRVNLNGLNAFMPRSEADTDIHVQAAALIGRPCMVTVLEARRKPENIVVSRRRPLMAKQEGKRTAFFEQHAVGDKVTGEIKRLADFGAFVDLGGVDALLHVSDVSWRRIKHPSEMLSVGQSVTVEIVKLNAETGKVSVSMKALQSDPWDNVEATYEPGMGLTGTVRRLLDFGAVVELEPGVEGMIHRSELSWTNRDVNPAAVLAEGDVVDVAVLDLDASARRIRLSLKAVTENPWQVWMADHPVGSHISGKIKNITDFGFFVHVADGMDGLVHMENLSWDQSASEALAAYQKGMEVECVVLGVDADQQRISLGIKQLSADPFELFLSGVKRGSSVNGTVVEVKPSGAVVELADGVQAFLAMREVPRDHAELKVGAEVEAKIVEVNSKRRQVSLSIRQHLIEEEREAVRNYSRQSAGDATPSALALELQRKLLGKV</sequence>
<evidence type="ECO:0000256" key="2">
    <source>
        <dbReference type="ARBA" id="ARBA00022980"/>
    </source>
</evidence>
<keyword evidence="3" id="KW-0687">Ribonucleoprotein</keyword>
<accession>A0A5R9GII6</accession>
<dbReference type="CDD" id="cd04465">
    <property type="entry name" value="S1_RPS1_repeat_ec2_hs2"/>
    <property type="match status" value="1"/>
</dbReference>
<name>A0A5R9GII6_9PROT</name>
<dbReference type="Proteomes" id="UP000306585">
    <property type="component" value="Unassembled WGS sequence"/>
</dbReference>
<evidence type="ECO:0000256" key="1">
    <source>
        <dbReference type="ARBA" id="ARBA00006767"/>
    </source>
</evidence>
<feature type="domain" description="S1 motif" evidence="5">
    <location>
        <begin position="72"/>
        <end position="136"/>
    </location>
</feature>
<protein>
    <submittedName>
        <fullName evidence="6">30S ribosomal protein S1</fullName>
    </submittedName>
</protein>
<dbReference type="OrthoDB" id="5287730at2"/>
<comment type="function">
    <text evidence="4">Binds mRNA; thus facilitating recognition of the initiation point. It is needed to translate mRNA with a short Shine-Dalgarno (SD) purine-rich sequence.</text>
</comment>
<organism evidence="6 7">
    <name type="scientific">Mariprofundus erugo</name>
    <dbReference type="NCBI Taxonomy" id="2528639"/>
    <lineage>
        <taxon>Bacteria</taxon>
        <taxon>Pseudomonadati</taxon>
        <taxon>Pseudomonadota</taxon>
        <taxon>Candidatius Mariprofundia</taxon>
        <taxon>Mariprofundales</taxon>
        <taxon>Mariprofundaceae</taxon>
        <taxon>Mariprofundus</taxon>
    </lineage>
</organism>
<dbReference type="AlphaFoldDB" id="A0A5R9GII6"/>
<evidence type="ECO:0000259" key="5">
    <source>
        <dbReference type="PROSITE" id="PS50126"/>
    </source>
</evidence>
<dbReference type="SUPFAM" id="SSF50249">
    <property type="entry name" value="Nucleic acid-binding proteins"/>
    <property type="match status" value="6"/>
</dbReference>
<dbReference type="NCBIfam" id="NF004952">
    <property type="entry name" value="PRK06299.1-2"/>
    <property type="match status" value="1"/>
</dbReference>
<dbReference type="FunFam" id="2.40.50.140:FF:000103">
    <property type="entry name" value="protein RRP5 homolog"/>
    <property type="match status" value="1"/>
</dbReference>
<keyword evidence="2 6" id="KW-0689">Ribosomal protein</keyword>
<feature type="domain" description="S1 motif" evidence="5">
    <location>
        <begin position="326"/>
        <end position="396"/>
    </location>
</feature>
<dbReference type="InterPro" id="IPR035104">
    <property type="entry name" value="Ribosomal_protein_S1-like"/>
</dbReference>
<evidence type="ECO:0000313" key="6">
    <source>
        <dbReference type="EMBL" id="TLS66526.1"/>
    </source>
</evidence>
<evidence type="ECO:0000313" key="7">
    <source>
        <dbReference type="Proteomes" id="UP000306585"/>
    </source>
</evidence>
<dbReference type="Gene3D" id="2.40.50.140">
    <property type="entry name" value="Nucleic acid-binding proteins"/>
    <property type="match status" value="5"/>
</dbReference>
<comment type="caution">
    <text evidence="6">The sequence shown here is derived from an EMBL/GenBank/DDBJ whole genome shotgun (WGS) entry which is preliminary data.</text>
</comment>
<keyword evidence="7" id="KW-1185">Reference proteome</keyword>
<dbReference type="InterPro" id="IPR003029">
    <property type="entry name" value="S1_domain"/>
</dbReference>
<feature type="domain" description="S1 motif" evidence="5">
    <location>
        <begin position="500"/>
        <end position="564"/>
    </location>
</feature>
<dbReference type="GO" id="GO:0003729">
    <property type="term" value="F:mRNA binding"/>
    <property type="evidence" value="ECO:0007669"/>
    <property type="project" value="TreeGrafter"/>
</dbReference>
<dbReference type="PANTHER" id="PTHR10724:SF7">
    <property type="entry name" value="SMALL RIBOSOMAL SUBUNIT PROTEIN BS1C"/>
    <property type="match status" value="1"/>
</dbReference>
<dbReference type="EMBL" id="VBRY01000009">
    <property type="protein sequence ID" value="TLS66526.1"/>
    <property type="molecule type" value="Genomic_DNA"/>
</dbReference>
<dbReference type="PANTHER" id="PTHR10724">
    <property type="entry name" value="30S RIBOSOMAL PROTEIN S1"/>
    <property type="match status" value="1"/>
</dbReference>
<evidence type="ECO:0000256" key="4">
    <source>
        <dbReference type="ARBA" id="ARBA00025604"/>
    </source>
</evidence>
<dbReference type="Pfam" id="PF00575">
    <property type="entry name" value="S1"/>
    <property type="match status" value="6"/>
</dbReference>
<comment type="similarity">
    <text evidence="1">Belongs to the bacterial ribosomal protein bS1 family.</text>
</comment>
<reference evidence="6 7" key="1">
    <citation type="journal article" date="2019" name="Appl. Environ. Microbiol.">
        <title>Environmental Evidence and Genomic Insight of Iron-oxidizing Bacteria Preference Towards More Corrosion Resistant Stainless Steel at Higher Salinities.</title>
        <authorList>
            <person name="Garrison C.E."/>
            <person name="Price K.A."/>
            <person name="Field E.K."/>
        </authorList>
    </citation>
    <scope>NUCLEOTIDE SEQUENCE [LARGE SCALE GENOMIC DNA]</scope>
    <source>
        <strain evidence="6 7">P3</strain>
    </source>
</reference>